<dbReference type="InterPro" id="IPR029132">
    <property type="entry name" value="CBAH/NAAA_C"/>
</dbReference>
<dbReference type="OrthoDB" id="9794717at2"/>
<protein>
    <submittedName>
        <fullName evidence="5">Choloylglycine hydrolase</fullName>
    </submittedName>
</protein>
<gene>
    <name evidence="5" type="ORF">SAMN05421753_12625</name>
</gene>
<feature type="domain" description="Choloylglycine hydrolase/NAAA C-terminal" evidence="4">
    <location>
        <begin position="26"/>
        <end position="341"/>
    </location>
</feature>
<feature type="signal peptide" evidence="3">
    <location>
        <begin position="1"/>
        <end position="25"/>
    </location>
</feature>
<dbReference type="EMBL" id="FOQD01000026">
    <property type="protein sequence ID" value="SFJ63450.1"/>
    <property type="molecule type" value="Genomic_DNA"/>
</dbReference>
<proteinExistence type="inferred from homology"/>
<comment type="similarity">
    <text evidence="1">Belongs to the peptidase C59 family.</text>
</comment>
<dbReference type="RefSeq" id="WP_092056945.1">
    <property type="nucleotide sequence ID" value="NZ_FOQD01000026.1"/>
</dbReference>
<dbReference type="AlphaFoldDB" id="A0A1I3SYD8"/>
<dbReference type="GO" id="GO:0016787">
    <property type="term" value="F:hydrolase activity"/>
    <property type="evidence" value="ECO:0007669"/>
    <property type="project" value="UniProtKB-KW"/>
</dbReference>
<sequence length="369" mass="40064">MTIKAFQGWAACGLILLLAGSPLLACTGITLTAKDGTVVYGRTMEWGSFDIKSRIMVVGRGTKFTGSTPDAKPGLTWTGKYGAAGIEMMEQSFFGDGMNEHGLAVGLFYLPGFAEYQPYDPAQASKSIGPGDVAQYLLTTCRTIAEVEAALKGVFVVPTMEPTLGFPPPVHYLITEPTGKQIAVEYVKGQLHIHPAELGVITNSPTYDWHMTNMRNFINLSPVALPGKEIKDLDFKPLGGGSGMIGLPGDFTPPSRFVRAVAFSSTARPTKDGPETIYEMFRILDNFDVPLGNSEGTGTSATTGLRSATAWTVANDTRNLAIYYHTQNNRRVRKVDMKAMDFAKVPAGIKTYPLDEKKEQDIQDRTPSF</sequence>
<organism evidence="5 6">
    <name type="scientific">Planctomicrobium piriforme</name>
    <dbReference type="NCBI Taxonomy" id="1576369"/>
    <lineage>
        <taxon>Bacteria</taxon>
        <taxon>Pseudomonadati</taxon>
        <taxon>Planctomycetota</taxon>
        <taxon>Planctomycetia</taxon>
        <taxon>Planctomycetales</taxon>
        <taxon>Planctomycetaceae</taxon>
        <taxon>Planctomicrobium</taxon>
    </lineage>
</organism>
<evidence type="ECO:0000259" key="4">
    <source>
        <dbReference type="Pfam" id="PF02275"/>
    </source>
</evidence>
<keyword evidence="2 5" id="KW-0378">Hydrolase</keyword>
<dbReference type="Pfam" id="PF02275">
    <property type="entry name" value="CBAH"/>
    <property type="match status" value="1"/>
</dbReference>
<evidence type="ECO:0000313" key="5">
    <source>
        <dbReference type="EMBL" id="SFJ63450.1"/>
    </source>
</evidence>
<name>A0A1I3SYD8_9PLAN</name>
<evidence type="ECO:0000256" key="3">
    <source>
        <dbReference type="SAM" id="SignalP"/>
    </source>
</evidence>
<evidence type="ECO:0000313" key="6">
    <source>
        <dbReference type="Proteomes" id="UP000199518"/>
    </source>
</evidence>
<dbReference type="SUPFAM" id="SSF56235">
    <property type="entry name" value="N-terminal nucleophile aminohydrolases (Ntn hydrolases)"/>
    <property type="match status" value="1"/>
</dbReference>
<dbReference type="Proteomes" id="UP000199518">
    <property type="component" value="Unassembled WGS sequence"/>
</dbReference>
<dbReference type="STRING" id="1576369.SAMN05421753_12625"/>
<keyword evidence="3" id="KW-0732">Signal</keyword>
<feature type="chain" id="PRO_5011447354" evidence="3">
    <location>
        <begin position="26"/>
        <end position="369"/>
    </location>
</feature>
<dbReference type="InterPro" id="IPR029055">
    <property type="entry name" value="Ntn_hydrolases_N"/>
</dbReference>
<keyword evidence="6" id="KW-1185">Reference proteome</keyword>
<evidence type="ECO:0000256" key="2">
    <source>
        <dbReference type="ARBA" id="ARBA00022801"/>
    </source>
</evidence>
<reference evidence="6" key="1">
    <citation type="submission" date="2016-10" db="EMBL/GenBank/DDBJ databases">
        <authorList>
            <person name="Varghese N."/>
            <person name="Submissions S."/>
        </authorList>
    </citation>
    <scope>NUCLEOTIDE SEQUENCE [LARGE SCALE GENOMIC DNA]</scope>
    <source>
        <strain evidence="6">DSM 26348</strain>
    </source>
</reference>
<evidence type="ECO:0000256" key="1">
    <source>
        <dbReference type="ARBA" id="ARBA00006625"/>
    </source>
</evidence>
<dbReference type="Gene3D" id="3.60.60.10">
    <property type="entry name" value="Penicillin V Acylase, Chain A"/>
    <property type="match status" value="1"/>
</dbReference>
<dbReference type="PANTHER" id="PTHR35527">
    <property type="entry name" value="CHOLOYLGLYCINE HYDROLASE"/>
    <property type="match status" value="1"/>
</dbReference>
<dbReference type="InterPro" id="IPR052193">
    <property type="entry name" value="Peptidase_C59"/>
</dbReference>
<dbReference type="PANTHER" id="PTHR35527:SF2">
    <property type="entry name" value="HYDROLASE"/>
    <property type="match status" value="1"/>
</dbReference>
<dbReference type="CDD" id="cd00542">
    <property type="entry name" value="Ntn_PVA"/>
    <property type="match status" value="1"/>
</dbReference>
<accession>A0A1I3SYD8</accession>